<dbReference type="EMBL" id="JRNT01000032">
    <property type="protein sequence ID" value="KGF46638.1"/>
    <property type="molecule type" value="Genomic_DNA"/>
</dbReference>
<evidence type="ECO:0000256" key="10">
    <source>
        <dbReference type="SAM" id="Coils"/>
    </source>
</evidence>
<dbReference type="PROSITE" id="PS51846">
    <property type="entry name" value="CNNM"/>
    <property type="match status" value="1"/>
</dbReference>
<keyword evidence="5 9" id="KW-1133">Transmembrane helix</keyword>
<feature type="domain" description="CBS" evidence="12">
    <location>
        <begin position="222"/>
        <end position="281"/>
    </location>
</feature>
<feature type="transmembrane region" description="Helical" evidence="11">
    <location>
        <begin position="65"/>
        <end position="85"/>
    </location>
</feature>
<evidence type="ECO:0000313" key="15">
    <source>
        <dbReference type="Proteomes" id="UP000029628"/>
    </source>
</evidence>
<dbReference type="InterPro" id="IPR036318">
    <property type="entry name" value="FAD-bd_PCMH-like_sf"/>
</dbReference>
<gene>
    <name evidence="14" type="ORF">HMPREF0872_07590</name>
</gene>
<keyword evidence="3 9" id="KW-0812">Transmembrane</keyword>
<dbReference type="InterPro" id="IPR005170">
    <property type="entry name" value="Transptr-assoc_dom"/>
</dbReference>
<evidence type="ECO:0000256" key="7">
    <source>
        <dbReference type="ARBA" id="ARBA00023136"/>
    </source>
</evidence>
<keyword evidence="10" id="KW-0175">Coiled coil</keyword>
<organism evidence="14 15">
    <name type="scientific">Veillonella montpellierensis DNF00314</name>
    <dbReference type="NCBI Taxonomy" id="1401067"/>
    <lineage>
        <taxon>Bacteria</taxon>
        <taxon>Bacillati</taxon>
        <taxon>Bacillota</taxon>
        <taxon>Negativicutes</taxon>
        <taxon>Veillonellales</taxon>
        <taxon>Veillonellaceae</taxon>
        <taxon>Veillonella</taxon>
    </lineage>
</organism>
<evidence type="ECO:0000313" key="14">
    <source>
        <dbReference type="EMBL" id="KGF46638.1"/>
    </source>
</evidence>
<dbReference type="PANTHER" id="PTHR22777">
    <property type="entry name" value="HEMOLYSIN-RELATED"/>
    <property type="match status" value="1"/>
</dbReference>
<feature type="transmembrane region" description="Helical" evidence="11">
    <location>
        <begin position="106"/>
        <end position="126"/>
    </location>
</feature>
<name>A0A096AHN7_9FIRM</name>
<dbReference type="InterPro" id="IPR016169">
    <property type="entry name" value="FAD-bd_PCMH_sub2"/>
</dbReference>
<dbReference type="SUPFAM" id="SSF54631">
    <property type="entry name" value="CBS-domain pair"/>
    <property type="match status" value="1"/>
</dbReference>
<dbReference type="Gene3D" id="3.30.465.10">
    <property type="match status" value="1"/>
</dbReference>
<dbReference type="PROSITE" id="PS51371">
    <property type="entry name" value="CBS"/>
    <property type="match status" value="2"/>
</dbReference>
<dbReference type="SMART" id="SM00116">
    <property type="entry name" value="CBS"/>
    <property type="match status" value="2"/>
</dbReference>
<protein>
    <recommendedName>
        <fullName evidence="16">Hemolysin</fullName>
    </recommendedName>
</protein>
<evidence type="ECO:0000256" key="4">
    <source>
        <dbReference type="ARBA" id="ARBA00022737"/>
    </source>
</evidence>
<dbReference type="InterPro" id="IPR000644">
    <property type="entry name" value="CBS_dom"/>
</dbReference>
<dbReference type="GO" id="GO:0005886">
    <property type="term" value="C:plasma membrane"/>
    <property type="evidence" value="ECO:0007669"/>
    <property type="project" value="TreeGrafter"/>
</dbReference>
<evidence type="ECO:0008006" key="16">
    <source>
        <dbReference type="Google" id="ProtNLM"/>
    </source>
</evidence>
<dbReference type="Gene3D" id="3.10.580.10">
    <property type="entry name" value="CBS-domain"/>
    <property type="match status" value="1"/>
</dbReference>
<dbReference type="RefSeq" id="WP_038153045.1">
    <property type="nucleotide sequence ID" value="NZ_JRNT01000032.1"/>
</dbReference>
<dbReference type="Proteomes" id="UP000029628">
    <property type="component" value="Unassembled WGS sequence"/>
</dbReference>
<evidence type="ECO:0000256" key="8">
    <source>
        <dbReference type="PROSITE-ProRule" id="PRU00703"/>
    </source>
</evidence>
<dbReference type="Pfam" id="PF03471">
    <property type="entry name" value="CorC_HlyC"/>
    <property type="match status" value="1"/>
</dbReference>
<evidence type="ECO:0000256" key="11">
    <source>
        <dbReference type="SAM" id="Phobius"/>
    </source>
</evidence>
<evidence type="ECO:0000256" key="5">
    <source>
        <dbReference type="ARBA" id="ARBA00022989"/>
    </source>
</evidence>
<feature type="transmembrane region" description="Helical" evidence="11">
    <location>
        <begin position="146"/>
        <end position="168"/>
    </location>
</feature>
<keyword evidence="4" id="KW-0677">Repeat</keyword>
<dbReference type="Pfam" id="PF01595">
    <property type="entry name" value="CNNM"/>
    <property type="match status" value="1"/>
</dbReference>
<feature type="domain" description="CBS" evidence="12">
    <location>
        <begin position="291"/>
        <end position="351"/>
    </location>
</feature>
<dbReference type="InterPro" id="IPR046342">
    <property type="entry name" value="CBS_dom_sf"/>
</dbReference>
<evidence type="ECO:0000256" key="6">
    <source>
        <dbReference type="ARBA" id="ARBA00023122"/>
    </source>
</evidence>
<dbReference type="PANTHER" id="PTHR22777:SF17">
    <property type="entry name" value="UPF0053 PROTEIN SLL0260"/>
    <property type="match status" value="1"/>
</dbReference>
<dbReference type="GO" id="GO:0050660">
    <property type="term" value="F:flavin adenine dinucleotide binding"/>
    <property type="evidence" value="ECO:0007669"/>
    <property type="project" value="InterPro"/>
</dbReference>
<dbReference type="AlphaFoldDB" id="A0A096AHN7"/>
<evidence type="ECO:0000256" key="9">
    <source>
        <dbReference type="PROSITE-ProRule" id="PRU01193"/>
    </source>
</evidence>
<dbReference type="SMART" id="SM01091">
    <property type="entry name" value="CorC_HlyC"/>
    <property type="match status" value="1"/>
</dbReference>
<feature type="coiled-coil region" evidence="10">
    <location>
        <begin position="30"/>
        <end position="57"/>
    </location>
</feature>
<feature type="domain" description="CNNM transmembrane" evidence="13">
    <location>
        <begin position="1"/>
        <end position="203"/>
    </location>
</feature>
<dbReference type="eggNOG" id="COG1253">
    <property type="taxonomic scope" value="Bacteria"/>
</dbReference>
<keyword evidence="6 8" id="KW-0129">CBS domain</keyword>
<dbReference type="Pfam" id="PF00571">
    <property type="entry name" value="CBS"/>
    <property type="match status" value="2"/>
</dbReference>
<evidence type="ECO:0000259" key="12">
    <source>
        <dbReference type="PROSITE" id="PS51371"/>
    </source>
</evidence>
<keyword evidence="7 9" id="KW-0472">Membrane</keyword>
<evidence type="ECO:0000259" key="13">
    <source>
        <dbReference type="PROSITE" id="PS51846"/>
    </source>
</evidence>
<proteinExistence type="inferred from homology"/>
<evidence type="ECO:0000256" key="3">
    <source>
        <dbReference type="ARBA" id="ARBA00022692"/>
    </source>
</evidence>
<reference evidence="14 15" key="1">
    <citation type="submission" date="2014-07" db="EMBL/GenBank/DDBJ databases">
        <authorList>
            <person name="McCorrison J."/>
            <person name="Sanka R."/>
            <person name="Torralba M."/>
            <person name="Gillis M."/>
            <person name="Haft D.H."/>
            <person name="Methe B."/>
            <person name="Sutton G."/>
            <person name="Nelson K.E."/>
        </authorList>
    </citation>
    <scope>NUCLEOTIDE SEQUENCE [LARGE SCALE GENOMIC DNA]</scope>
    <source>
        <strain evidence="14 15">DNF00314</strain>
    </source>
</reference>
<evidence type="ECO:0000256" key="1">
    <source>
        <dbReference type="ARBA" id="ARBA00004141"/>
    </source>
</evidence>
<comment type="caution">
    <text evidence="14">The sequence shown here is derived from an EMBL/GenBank/DDBJ whole genome shotgun (WGS) entry which is preliminary data.</text>
</comment>
<sequence>MDSDITIDLIIVLALIIANGLFSMTELAIVNSKKSKLEELANQNNHAAKRALSLLEDPNQMFSTVQIGITLVGIITGLYSGATFAEPLSDWIRSVAPAIEHYASSISSFIIIALTTYLSLMIGELVPKRLALNSPETIAMSVAHPIYYLSLALKPIVVFLSASTNIFLKVLGVKNKEEAPVTESEINKMLTDGVAMGAFEEEEPVLVDNIFRLADLNASDVMTPRTQLKWIDLNSDEEDIKSILATAHHYRIPVGKDSLDDLIGLVTVSDILTLQLTKTKEQSLTDMIYECTKEPLLVPESITLMKLLELFRQEGVHETIVLDEYGAFSGLVTLHDIMEEIVGLMPSGEEEKQEEENRVIQRSETTWLVDGLLNIDEFKDYFAITKELPGQLDDLYKTMGGFVTYLVGRIPKETDTCHWDAYTFEVMDMDNTRVDKIMITYEPPIDEDTSEETDSI</sequence>
<keyword evidence="15" id="KW-1185">Reference proteome</keyword>
<dbReference type="InterPro" id="IPR044751">
    <property type="entry name" value="Ion_transp-like_CBS"/>
</dbReference>
<dbReference type="SUPFAM" id="SSF56176">
    <property type="entry name" value="FAD-binding/transporter-associated domain-like"/>
    <property type="match status" value="1"/>
</dbReference>
<feature type="transmembrane region" description="Helical" evidence="11">
    <location>
        <begin position="7"/>
        <end position="30"/>
    </location>
</feature>
<evidence type="ECO:0000256" key="2">
    <source>
        <dbReference type="ARBA" id="ARBA00006337"/>
    </source>
</evidence>
<comment type="similarity">
    <text evidence="2">Belongs to the UPF0053 family.</text>
</comment>
<dbReference type="InterPro" id="IPR002550">
    <property type="entry name" value="CNNM"/>
</dbReference>
<dbReference type="CDD" id="cd04590">
    <property type="entry name" value="CBS_pair_CorC_HlyC_assoc"/>
    <property type="match status" value="1"/>
</dbReference>
<accession>A0A096AHN7</accession>
<comment type="subcellular location">
    <subcellularLocation>
        <location evidence="1">Membrane</location>
        <topology evidence="1">Multi-pass membrane protein</topology>
    </subcellularLocation>
</comment>